<dbReference type="PIRSF" id="PIRSF001569">
    <property type="entry name" value="E3_ub_ligase_SMURF1"/>
    <property type="match status" value="1"/>
</dbReference>
<feature type="region of interest" description="Disordered" evidence="11">
    <location>
        <begin position="140"/>
        <end position="222"/>
    </location>
</feature>
<evidence type="ECO:0000256" key="10">
    <source>
        <dbReference type="PROSITE-ProRule" id="PRU00104"/>
    </source>
</evidence>
<dbReference type="SUPFAM" id="SSF49562">
    <property type="entry name" value="C2 domain (Calcium/lipid-binding domain, CaLB)"/>
    <property type="match status" value="1"/>
</dbReference>
<feature type="domain" description="WW" evidence="13">
    <location>
        <begin position="336"/>
        <end position="369"/>
    </location>
</feature>
<dbReference type="PROSITE" id="PS50020">
    <property type="entry name" value="WW_DOMAIN_2"/>
    <property type="match status" value="3"/>
</dbReference>
<dbReference type="EC" id="2.3.2.26" evidence="8"/>
<evidence type="ECO:0000256" key="5">
    <source>
        <dbReference type="ARBA" id="ARBA00022679"/>
    </source>
</evidence>
<dbReference type="FunFam" id="3.90.1750.10:FF:000005">
    <property type="entry name" value="E3 ubiquitin-protein ligase"/>
    <property type="match status" value="1"/>
</dbReference>
<keyword evidence="4" id="KW-0963">Cytoplasm</keyword>
<dbReference type="CDD" id="cd00078">
    <property type="entry name" value="HECTc"/>
    <property type="match status" value="1"/>
</dbReference>
<dbReference type="GO" id="GO:0007034">
    <property type="term" value="P:vacuolar transport"/>
    <property type="evidence" value="ECO:0007669"/>
    <property type="project" value="UniProtKB-ARBA"/>
</dbReference>
<evidence type="ECO:0000256" key="3">
    <source>
        <dbReference type="ARBA" id="ARBA00004906"/>
    </source>
</evidence>
<feature type="region of interest" description="Disordered" evidence="11">
    <location>
        <begin position="275"/>
        <end position="309"/>
    </location>
</feature>
<dbReference type="InterPro" id="IPR050409">
    <property type="entry name" value="E3_ubiq-protein_ligase"/>
</dbReference>
<comment type="caution">
    <text evidence="15">The sequence shown here is derived from an EMBL/GenBank/DDBJ whole genome shotgun (WGS) entry which is preliminary data.</text>
</comment>
<feature type="compositionally biased region" description="Polar residues" evidence="11">
    <location>
        <begin position="199"/>
        <end position="218"/>
    </location>
</feature>
<dbReference type="FunFam" id="2.20.70.10:FF:000011">
    <property type="entry name" value="E3 ubiquitin-protein ligase"/>
    <property type="match status" value="1"/>
</dbReference>
<evidence type="ECO:0000313" key="16">
    <source>
        <dbReference type="Proteomes" id="UP000789831"/>
    </source>
</evidence>
<feature type="region of interest" description="Disordered" evidence="11">
    <location>
        <begin position="331"/>
        <end position="355"/>
    </location>
</feature>
<dbReference type="AlphaFoldDB" id="A0A9N8WRQ4"/>
<dbReference type="GO" id="GO:0016567">
    <property type="term" value="P:protein ubiquitination"/>
    <property type="evidence" value="ECO:0007669"/>
    <property type="project" value="TreeGrafter"/>
</dbReference>
<feature type="compositionally biased region" description="Polar residues" evidence="11">
    <location>
        <begin position="179"/>
        <end position="188"/>
    </location>
</feature>
<dbReference type="EMBL" id="CAJVPL010000414">
    <property type="protein sequence ID" value="CAG8494352.1"/>
    <property type="molecule type" value="Genomic_DNA"/>
</dbReference>
<evidence type="ECO:0000259" key="13">
    <source>
        <dbReference type="PROSITE" id="PS50020"/>
    </source>
</evidence>
<proteinExistence type="predicted"/>
<keyword evidence="5 8" id="KW-0808">Transferase</keyword>
<dbReference type="SMART" id="SM00119">
    <property type="entry name" value="HECTc"/>
    <property type="match status" value="1"/>
</dbReference>
<evidence type="ECO:0000259" key="14">
    <source>
        <dbReference type="PROSITE" id="PS50237"/>
    </source>
</evidence>
<name>A0A9N8WRQ4_9GLOM</name>
<dbReference type="Proteomes" id="UP000789831">
    <property type="component" value="Unassembled WGS sequence"/>
</dbReference>
<evidence type="ECO:0000256" key="7">
    <source>
        <dbReference type="ARBA" id="ARBA00022786"/>
    </source>
</evidence>
<dbReference type="PROSITE" id="PS01159">
    <property type="entry name" value="WW_DOMAIN_1"/>
    <property type="match status" value="3"/>
</dbReference>
<dbReference type="SUPFAM" id="SSF51045">
    <property type="entry name" value="WW domain"/>
    <property type="match status" value="3"/>
</dbReference>
<evidence type="ECO:0000256" key="1">
    <source>
        <dbReference type="ARBA" id="ARBA00000885"/>
    </source>
</evidence>
<dbReference type="Pfam" id="PF00397">
    <property type="entry name" value="WW"/>
    <property type="match status" value="3"/>
</dbReference>
<dbReference type="GO" id="GO:0061630">
    <property type="term" value="F:ubiquitin protein ligase activity"/>
    <property type="evidence" value="ECO:0007669"/>
    <property type="project" value="UniProtKB-EC"/>
</dbReference>
<dbReference type="GO" id="GO:0072666">
    <property type="term" value="P:establishment of protein localization to vacuole"/>
    <property type="evidence" value="ECO:0007669"/>
    <property type="project" value="UniProtKB-ARBA"/>
</dbReference>
<dbReference type="Gene3D" id="3.30.2410.10">
    <property type="entry name" value="Hect, E3 ligase catalytic domain"/>
    <property type="match status" value="1"/>
</dbReference>
<dbReference type="CDD" id="cd08382">
    <property type="entry name" value="C2_Smurf-like"/>
    <property type="match status" value="1"/>
</dbReference>
<evidence type="ECO:0000256" key="4">
    <source>
        <dbReference type="ARBA" id="ARBA00022490"/>
    </source>
</evidence>
<dbReference type="GO" id="GO:0005737">
    <property type="term" value="C:cytoplasm"/>
    <property type="evidence" value="ECO:0007669"/>
    <property type="project" value="UniProtKB-SubCell"/>
</dbReference>
<dbReference type="Gene3D" id="3.30.2160.10">
    <property type="entry name" value="Hect, E3 ligase catalytic domain"/>
    <property type="match status" value="1"/>
</dbReference>
<feature type="domain" description="HECT" evidence="14">
    <location>
        <begin position="483"/>
        <end position="816"/>
    </location>
</feature>
<dbReference type="FunFam" id="3.30.2160.10:FF:000001">
    <property type="entry name" value="E3 ubiquitin-protein ligase NEDD4-like"/>
    <property type="match status" value="1"/>
</dbReference>
<evidence type="ECO:0000256" key="11">
    <source>
        <dbReference type="SAM" id="MobiDB-lite"/>
    </source>
</evidence>
<dbReference type="InterPro" id="IPR035983">
    <property type="entry name" value="Hect_E3_ubiquitin_ligase"/>
</dbReference>
<dbReference type="FunFam" id="2.60.40.150:FF:000156">
    <property type="entry name" value="E3 ubiquitin-protein ligase"/>
    <property type="match status" value="1"/>
</dbReference>
<dbReference type="Pfam" id="PF00168">
    <property type="entry name" value="C2"/>
    <property type="match status" value="1"/>
</dbReference>
<protein>
    <recommendedName>
        <fullName evidence="8">E3 ubiquitin-protein ligase</fullName>
        <ecNumber evidence="8">2.3.2.26</ecNumber>
    </recommendedName>
</protein>
<dbReference type="GO" id="GO:0006511">
    <property type="term" value="P:ubiquitin-dependent protein catabolic process"/>
    <property type="evidence" value="ECO:0007669"/>
    <property type="project" value="InterPro"/>
</dbReference>
<dbReference type="Gene3D" id="2.20.70.10">
    <property type="match status" value="2"/>
</dbReference>
<keyword evidence="7 8" id="KW-0833">Ubl conjugation pathway</keyword>
<evidence type="ECO:0000256" key="6">
    <source>
        <dbReference type="ARBA" id="ARBA00022737"/>
    </source>
</evidence>
<dbReference type="GO" id="GO:0006886">
    <property type="term" value="P:intracellular protein transport"/>
    <property type="evidence" value="ECO:0007669"/>
    <property type="project" value="UniProtKB-ARBA"/>
</dbReference>
<organism evidence="15 16">
    <name type="scientific">Ambispora gerdemannii</name>
    <dbReference type="NCBI Taxonomy" id="144530"/>
    <lineage>
        <taxon>Eukaryota</taxon>
        <taxon>Fungi</taxon>
        <taxon>Fungi incertae sedis</taxon>
        <taxon>Mucoromycota</taxon>
        <taxon>Glomeromycotina</taxon>
        <taxon>Glomeromycetes</taxon>
        <taxon>Archaeosporales</taxon>
        <taxon>Ambisporaceae</taxon>
        <taxon>Ambispora</taxon>
    </lineage>
</organism>
<dbReference type="SMART" id="SM00456">
    <property type="entry name" value="WW"/>
    <property type="match status" value="3"/>
</dbReference>
<comment type="subcellular location">
    <subcellularLocation>
        <location evidence="2">Cytoplasm</location>
    </subcellularLocation>
</comment>
<dbReference type="InterPro" id="IPR035892">
    <property type="entry name" value="C2_domain_sf"/>
</dbReference>
<feature type="domain" description="C2" evidence="12">
    <location>
        <begin position="1"/>
        <end position="110"/>
    </location>
</feature>
<evidence type="ECO:0000256" key="2">
    <source>
        <dbReference type="ARBA" id="ARBA00004496"/>
    </source>
</evidence>
<dbReference type="InterPro" id="IPR000008">
    <property type="entry name" value="C2_dom"/>
</dbReference>
<accession>A0A9N8WRQ4</accession>
<feature type="compositionally biased region" description="Basic and acidic residues" evidence="11">
    <location>
        <begin position="275"/>
        <end position="291"/>
    </location>
</feature>
<dbReference type="InterPro" id="IPR024928">
    <property type="entry name" value="E3_ub_ligase_SMURF1"/>
</dbReference>
<dbReference type="Gene3D" id="2.60.40.150">
    <property type="entry name" value="C2 domain"/>
    <property type="match status" value="1"/>
</dbReference>
<dbReference type="PANTHER" id="PTHR11254:SF440">
    <property type="entry name" value="E3 UBIQUITIN-PROTEIN LIGASE NEDD-4"/>
    <property type="match status" value="1"/>
</dbReference>
<dbReference type="InterPro" id="IPR000569">
    <property type="entry name" value="HECT_dom"/>
</dbReference>
<feature type="compositionally biased region" description="Polar residues" evidence="11">
    <location>
        <begin position="140"/>
        <end position="170"/>
    </location>
</feature>
<comment type="pathway">
    <text evidence="3 8">Protein modification; protein ubiquitination.</text>
</comment>
<dbReference type="FunFam" id="2.20.70.10:FF:000077">
    <property type="entry name" value="E3 ubiquitin-protein ligase"/>
    <property type="match status" value="1"/>
</dbReference>
<dbReference type="Gene3D" id="3.90.1750.10">
    <property type="entry name" value="Hect, E3 ligase catalytic domains"/>
    <property type="match status" value="1"/>
</dbReference>
<dbReference type="FunFam" id="2.20.70.10:FF:000017">
    <property type="entry name" value="E3 ubiquitin-protein ligase"/>
    <property type="match status" value="1"/>
</dbReference>
<dbReference type="FunFam" id="3.30.2410.10:FF:000001">
    <property type="entry name" value="E3 ubiquitin-protein ligase NEDD4-like"/>
    <property type="match status" value="1"/>
</dbReference>
<dbReference type="PANTHER" id="PTHR11254">
    <property type="entry name" value="HECT DOMAIN UBIQUITIN-PROTEIN LIGASE"/>
    <property type="match status" value="1"/>
</dbReference>
<reference evidence="15" key="1">
    <citation type="submission" date="2021-06" db="EMBL/GenBank/DDBJ databases">
        <authorList>
            <person name="Kallberg Y."/>
            <person name="Tangrot J."/>
            <person name="Rosling A."/>
        </authorList>
    </citation>
    <scope>NUCLEOTIDE SEQUENCE</scope>
    <source>
        <strain evidence="15">MT106</strain>
    </source>
</reference>
<evidence type="ECO:0000259" key="12">
    <source>
        <dbReference type="PROSITE" id="PS50004"/>
    </source>
</evidence>
<feature type="domain" description="WW" evidence="13">
    <location>
        <begin position="226"/>
        <end position="259"/>
    </location>
</feature>
<dbReference type="Pfam" id="PF00632">
    <property type="entry name" value="HECT"/>
    <property type="match status" value="1"/>
</dbReference>
<dbReference type="InterPro" id="IPR001202">
    <property type="entry name" value="WW_dom"/>
</dbReference>
<keyword evidence="16" id="KW-1185">Reference proteome</keyword>
<dbReference type="CDD" id="cd00201">
    <property type="entry name" value="WW"/>
    <property type="match status" value="3"/>
</dbReference>
<feature type="active site" description="Glycyl thioester intermediate" evidence="9 10">
    <location>
        <position position="784"/>
    </location>
</feature>
<dbReference type="OrthoDB" id="8068875at2759"/>
<feature type="domain" description="WW" evidence="13">
    <location>
        <begin position="394"/>
        <end position="427"/>
    </location>
</feature>
<comment type="catalytic activity">
    <reaction evidence="1 8">
        <text>S-ubiquitinyl-[E2 ubiquitin-conjugating enzyme]-L-cysteine + [acceptor protein]-L-lysine = [E2 ubiquitin-conjugating enzyme]-L-cysteine + N(6)-ubiquitinyl-[acceptor protein]-L-lysine.</text>
        <dbReference type="EC" id="2.3.2.26"/>
    </reaction>
</comment>
<dbReference type="SMART" id="SM00239">
    <property type="entry name" value="C2"/>
    <property type="match status" value="1"/>
</dbReference>
<evidence type="ECO:0000256" key="8">
    <source>
        <dbReference type="PIRNR" id="PIRNR001569"/>
    </source>
</evidence>
<dbReference type="PROSITE" id="PS50004">
    <property type="entry name" value="C2"/>
    <property type="match status" value="1"/>
</dbReference>
<dbReference type="InterPro" id="IPR036020">
    <property type="entry name" value="WW_dom_sf"/>
</dbReference>
<keyword evidence="6" id="KW-0677">Repeat</keyword>
<evidence type="ECO:0000313" key="15">
    <source>
        <dbReference type="EMBL" id="CAG8494352.1"/>
    </source>
</evidence>
<dbReference type="PROSITE" id="PS50237">
    <property type="entry name" value="HECT"/>
    <property type="match status" value="1"/>
</dbReference>
<dbReference type="SUPFAM" id="SSF56204">
    <property type="entry name" value="Hect, E3 ligase catalytic domain"/>
    <property type="match status" value="1"/>
</dbReference>
<sequence>MSNPPTRTIRLTVIAADGLYKRDVFRLPDPFAVVTVDGEQTQTTSVIKKTLNPYWNESFDVQVTNQSVIAVQIFDQKKFKKKDQGFLGVINVQMMDVFDVNLGGDEMLTLDLKKSNTNEVVHGKLIVNFTTNVNTPASNQGITANGVNSQTGPSHTRSASITSTSTNNRAFLTPEGGSSRPTNVSAPSVATPAGGTPMPGSNASGTNSANGASTNRTFGSFEDHYGPLPAGWERRVDHLGRTYYVDHNTRTTTWSRPSMTTTSAQRLQEQQNITEMERQRHNNRTLPEERPSGTISPLPNNPSSTSVNTTDAPPSITAAANGVAPMLTSATTAGYGPLPSGWEQRHTPEGRPYFVDHNTRTTTWVDPRRQQYIRMYGNSPNNVTIQQQPVSQLGPLPSGWEMRLTSTARVYFVDHNTKTTTWDDPRLPSSLDQNVPQYKRDFRRKLIYFRSQPALRPVPGQCHVKVRRSHIFEDAFAEIMRQQPTDLKKRLMIKFDGEDGLDYGGLSREFFFLLSHEMFNPFYCLFEYSAHDNYTLQISPHSGINPEHLNYFKFIGRVVGLAIFHRRFLDAFFIISFYKMILKKKVGLPDMESVDADFFRSLTWALENDITDVLDLTFSTEDDRFGEVVTVDLKPDGQEIPVTEENKREYIDHITEWRISKRVEEQFKAFMTGFNELIPQDLIAVFDERELELLIGGIAEIDVDDWKKHTDYRGYSESDDVIQWFWKCVRSWDSEKKSRLLQFTTGTSRIPVNGFKDLQGSDGPRRFTIEKAGDSIQLPKSHTCFNRIDLPAYKNYEALVSKLTLAVEETVGFGQE</sequence>
<feature type="compositionally biased region" description="Polar residues" evidence="11">
    <location>
        <begin position="293"/>
        <end position="309"/>
    </location>
</feature>
<evidence type="ECO:0000256" key="9">
    <source>
        <dbReference type="PIRSR" id="PIRSR001569-1"/>
    </source>
</evidence>
<gene>
    <name evidence="15" type="ORF">AGERDE_LOCUS3918</name>
</gene>